<keyword evidence="1" id="KW-1133">Transmembrane helix</keyword>
<dbReference type="OrthoDB" id="1418911at2"/>
<dbReference type="EMBL" id="SRMB01000002">
    <property type="protein sequence ID" value="TGE27228.1"/>
    <property type="molecule type" value="Genomic_DNA"/>
</dbReference>
<protein>
    <submittedName>
        <fullName evidence="2">Uncharacterized protein</fullName>
    </submittedName>
</protein>
<feature type="transmembrane region" description="Helical" evidence="1">
    <location>
        <begin position="74"/>
        <end position="91"/>
    </location>
</feature>
<sequence length="301" mass="33074">MSQYYQPSNRITVGGVLGLVLLGAAAAVPLAFLYVYAVWYIPFIYINVLLTLGFGAALGFVFKKLTKAGKLRNPALVGWLTLALGLWAWYVQWVVYITLLSGAGETESLGSRASFTHTSFDTDIFLGALTSPSAVLSMLPRLAESGTWSIFSVTISGFFLYLVWCIEVGIIVLFSWFRPHAQAAAPFSELAGQWAQKLTFPQSALAFADTEATKKALEAADWDHMEVLPSDTPTAHFGRVHLYHVPADPDCCYLSLENVTIETDKNGKPSEKTTDVLEYLRVPEPIRHQLCARFGAQLTPA</sequence>
<keyword evidence="1" id="KW-0812">Transmembrane</keyword>
<evidence type="ECO:0000313" key="3">
    <source>
        <dbReference type="Proteomes" id="UP000298471"/>
    </source>
</evidence>
<organism evidence="2 3">
    <name type="scientific">Hymenobacter metallicola</name>
    <dbReference type="NCBI Taxonomy" id="2563114"/>
    <lineage>
        <taxon>Bacteria</taxon>
        <taxon>Pseudomonadati</taxon>
        <taxon>Bacteroidota</taxon>
        <taxon>Cytophagia</taxon>
        <taxon>Cytophagales</taxon>
        <taxon>Hymenobacteraceae</taxon>
        <taxon>Hymenobacter</taxon>
    </lineage>
</organism>
<proteinExistence type="predicted"/>
<gene>
    <name evidence="2" type="ORF">E5K02_12605</name>
</gene>
<dbReference type="AlphaFoldDB" id="A0A4Z0QAX5"/>
<feature type="transmembrane region" description="Helical" evidence="1">
    <location>
        <begin position="43"/>
        <end position="62"/>
    </location>
</feature>
<reference evidence="2 3" key="1">
    <citation type="submission" date="2019-04" db="EMBL/GenBank/DDBJ databases">
        <authorList>
            <person name="Feng G."/>
            <person name="Zhang J."/>
            <person name="Zhu H."/>
        </authorList>
    </citation>
    <scope>NUCLEOTIDE SEQUENCE [LARGE SCALE GENOMIC DNA]</scope>
    <source>
        <strain evidence="2 3">9PBR-1</strain>
    </source>
</reference>
<keyword evidence="3" id="KW-1185">Reference proteome</keyword>
<evidence type="ECO:0000313" key="2">
    <source>
        <dbReference type="EMBL" id="TGE27228.1"/>
    </source>
</evidence>
<comment type="caution">
    <text evidence="2">The sequence shown here is derived from an EMBL/GenBank/DDBJ whole genome shotgun (WGS) entry which is preliminary data.</text>
</comment>
<accession>A0A4Z0QAX5</accession>
<feature type="transmembrane region" description="Helical" evidence="1">
    <location>
        <begin position="12"/>
        <end position="37"/>
    </location>
</feature>
<dbReference type="RefSeq" id="WP_135395129.1">
    <property type="nucleotide sequence ID" value="NZ_SRMB01000002.1"/>
</dbReference>
<dbReference type="Proteomes" id="UP000298471">
    <property type="component" value="Unassembled WGS sequence"/>
</dbReference>
<feature type="transmembrane region" description="Helical" evidence="1">
    <location>
        <begin position="148"/>
        <end position="177"/>
    </location>
</feature>
<name>A0A4Z0QAX5_9BACT</name>
<evidence type="ECO:0000256" key="1">
    <source>
        <dbReference type="SAM" id="Phobius"/>
    </source>
</evidence>
<keyword evidence="1" id="KW-0472">Membrane</keyword>